<dbReference type="InterPro" id="IPR009057">
    <property type="entry name" value="Homeodomain-like_sf"/>
</dbReference>
<dbReference type="InterPro" id="IPR020449">
    <property type="entry name" value="Tscrpt_reg_AraC-type_HTH"/>
</dbReference>
<keyword evidence="2" id="KW-0238">DNA-binding</keyword>
<gene>
    <name evidence="5" type="ORF">H8S77_25480</name>
</gene>
<evidence type="ECO:0000256" key="2">
    <source>
        <dbReference type="ARBA" id="ARBA00023125"/>
    </source>
</evidence>
<dbReference type="PANTHER" id="PTHR43280">
    <property type="entry name" value="ARAC-FAMILY TRANSCRIPTIONAL REGULATOR"/>
    <property type="match status" value="1"/>
</dbReference>
<keyword evidence="3" id="KW-0804">Transcription</keyword>
<dbReference type="SMART" id="SM00342">
    <property type="entry name" value="HTH_ARAC"/>
    <property type="match status" value="1"/>
</dbReference>
<keyword evidence="6" id="KW-1185">Reference proteome</keyword>
<evidence type="ECO:0000256" key="3">
    <source>
        <dbReference type="ARBA" id="ARBA00023163"/>
    </source>
</evidence>
<name>A0ABR7E8Y0_9BACT</name>
<dbReference type="EMBL" id="JACOOI010000048">
    <property type="protein sequence ID" value="MBC5646226.1"/>
    <property type="molecule type" value="Genomic_DNA"/>
</dbReference>
<evidence type="ECO:0000259" key="4">
    <source>
        <dbReference type="PROSITE" id="PS01124"/>
    </source>
</evidence>
<comment type="caution">
    <text evidence="5">The sequence shown here is derived from an EMBL/GenBank/DDBJ whole genome shotgun (WGS) entry which is preliminary data.</text>
</comment>
<dbReference type="PROSITE" id="PS01124">
    <property type="entry name" value="HTH_ARAC_FAMILY_2"/>
    <property type="match status" value="1"/>
</dbReference>
<reference evidence="5 6" key="1">
    <citation type="submission" date="2020-08" db="EMBL/GenBank/DDBJ databases">
        <title>Genome public.</title>
        <authorList>
            <person name="Liu C."/>
            <person name="Sun Q."/>
        </authorList>
    </citation>
    <scope>NUCLEOTIDE SEQUENCE [LARGE SCALE GENOMIC DNA]</scope>
    <source>
        <strain evidence="5 6">BX2</strain>
    </source>
</reference>
<evidence type="ECO:0000313" key="5">
    <source>
        <dbReference type="EMBL" id="MBC5646226.1"/>
    </source>
</evidence>
<evidence type="ECO:0000256" key="1">
    <source>
        <dbReference type="ARBA" id="ARBA00023015"/>
    </source>
</evidence>
<organism evidence="5 6">
    <name type="scientific">Parabacteroides segnis</name>
    <dbReference type="NCBI Taxonomy" id="2763058"/>
    <lineage>
        <taxon>Bacteria</taxon>
        <taxon>Pseudomonadati</taxon>
        <taxon>Bacteroidota</taxon>
        <taxon>Bacteroidia</taxon>
        <taxon>Bacteroidales</taxon>
        <taxon>Tannerellaceae</taxon>
        <taxon>Parabacteroides</taxon>
    </lineage>
</organism>
<protein>
    <submittedName>
        <fullName evidence="5">AraC family transcriptional regulator</fullName>
    </submittedName>
</protein>
<dbReference type="InterPro" id="IPR018060">
    <property type="entry name" value="HTH_AraC"/>
</dbReference>
<dbReference type="Pfam" id="PF12833">
    <property type="entry name" value="HTH_18"/>
    <property type="match status" value="1"/>
</dbReference>
<sequence>MDTILDMNLPEYLQKSVLHEYFTDQLAVVDIDNPLAGPEEKEERVPMRLKASVLFLILSGEMDIDVNYQQHNIQKNTAMHLIANDIILDISYSPGFKGYLVIFSPEIRSEIMGLTVGIRLPRAGQLKRAYPIQELSEQEFLRVIGYIERIKSYISDETHLYRSPMIRNEIMNLLWDIDNSRWKKHGNAEPNLTHSELLREKFRELLVEKCRHHRDVGYYAQLLCVTPDYLSRVIREHDGGSAMKWIVNAVVMEAKCLMRQPGKTINEIAQEMNFPDQSTFGKFFKKHTGVSPKEYQRGLR</sequence>
<accession>A0ABR7E8Y0</accession>
<evidence type="ECO:0000313" key="6">
    <source>
        <dbReference type="Proteomes" id="UP000644010"/>
    </source>
</evidence>
<dbReference type="RefSeq" id="WP_186961731.1">
    <property type="nucleotide sequence ID" value="NZ_JACOOI010000048.1"/>
</dbReference>
<feature type="domain" description="HTH araC/xylS-type" evidence="4">
    <location>
        <begin position="200"/>
        <end position="298"/>
    </location>
</feature>
<dbReference type="Proteomes" id="UP000644010">
    <property type="component" value="Unassembled WGS sequence"/>
</dbReference>
<dbReference type="PANTHER" id="PTHR43280:SF32">
    <property type="entry name" value="TRANSCRIPTIONAL REGULATORY PROTEIN"/>
    <property type="match status" value="1"/>
</dbReference>
<dbReference type="Gene3D" id="1.10.10.60">
    <property type="entry name" value="Homeodomain-like"/>
    <property type="match status" value="1"/>
</dbReference>
<keyword evidence="1" id="KW-0805">Transcription regulation</keyword>
<dbReference type="SUPFAM" id="SSF46689">
    <property type="entry name" value="Homeodomain-like"/>
    <property type="match status" value="1"/>
</dbReference>
<dbReference type="PRINTS" id="PR00032">
    <property type="entry name" value="HTHARAC"/>
</dbReference>
<proteinExistence type="predicted"/>